<organism evidence="2 3">
    <name type="scientific">Ficus carica</name>
    <name type="common">Common fig</name>
    <dbReference type="NCBI Taxonomy" id="3494"/>
    <lineage>
        <taxon>Eukaryota</taxon>
        <taxon>Viridiplantae</taxon>
        <taxon>Streptophyta</taxon>
        <taxon>Embryophyta</taxon>
        <taxon>Tracheophyta</taxon>
        <taxon>Spermatophyta</taxon>
        <taxon>Magnoliopsida</taxon>
        <taxon>eudicotyledons</taxon>
        <taxon>Gunneridae</taxon>
        <taxon>Pentapetalae</taxon>
        <taxon>rosids</taxon>
        <taxon>fabids</taxon>
        <taxon>Rosales</taxon>
        <taxon>Moraceae</taxon>
        <taxon>Ficeae</taxon>
        <taxon>Ficus</taxon>
    </lineage>
</organism>
<gene>
    <name evidence="2" type="ORF">TIFTF001_028148</name>
</gene>
<feature type="compositionally biased region" description="Basic and acidic residues" evidence="1">
    <location>
        <begin position="321"/>
        <end position="376"/>
    </location>
</feature>
<feature type="compositionally biased region" description="Basic residues" evidence="1">
    <location>
        <begin position="293"/>
        <end position="304"/>
    </location>
</feature>
<evidence type="ECO:0000313" key="2">
    <source>
        <dbReference type="EMBL" id="GMN59061.1"/>
    </source>
</evidence>
<feature type="compositionally biased region" description="Acidic residues" evidence="1">
    <location>
        <begin position="309"/>
        <end position="320"/>
    </location>
</feature>
<dbReference type="Proteomes" id="UP001187192">
    <property type="component" value="Unassembled WGS sequence"/>
</dbReference>
<comment type="caution">
    <text evidence="2">The sequence shown here is derived from an EMBL/GenBank/DDBJ whole genome shotgun (WGS) entry which is preliminary data.</text>
</comment>
<feature type="region of interest" description="Disordered" evidence="1">
    <location>
        <begin position="293"/>
        <end position="398"/>
    </location>
</feature>
<protein>
    <submittedName>
        <fullName evidence="2">Uncharacterized protein</fullName>
    </submittedName>
</protein>
<reference evidence="2" key="1">
    <citation type="submission" date="2023-07" db="EMBL/GenBank/DDBJ databases">
        <title>draft genome sequence of fig (Ficus carica).</title>
        <authorList>
            <person name="Takahashi T."/>
            <person name="Nishimura K."/>
        </authorList>
    </citation>
    <scope>NUCLEOTIDE SEQUENCE</scope>
</reference>
<dbReference type="PANTHER" id="PTHR36812">
    <property type="entry name" value="NEUROFILAMENT TRIPLET M PROTEIN-LIKE PROTEIN"/>
    <property type="match status" value="1"/>
</dbReference>
<dbReference type="PANTHER" id="PTHR36812:SF9">
    <property type="entry name" value="MYB-LIKE PROTEIN X ISOFORM X1"/>
    <property type="match status" value="1"/>
</dbReference>
<proteinExistence type="predicted"/>
<feature type="compositionally biased region" description="Acidic residues" evidence="1">
    <location>
        <begin position="377"/>
        <end position="392"/>
    </location>
</feature>
<dbReference type="AlphaFoldDB" id="A0AA88J196"/>
<evidence type="ECO:0000256" key="1">
    <source>
        <dbReference type="SAM" id="MobiDB-lite"/>
    </source>
</evidence>
<feature type="region of interest" description="Disordered" evidence="1">
    <location>
        <begin position="1"/>
        <end position="60"/>
    </location>
</feature>
<sequence>MASAEKRPPVEKNPKKPAPEKTRKLFEEGLKRKHGENKVEESKKAKRTLKEKNADVEEKPLPGKPCYPARCLPPHRGLPCIQVLHNIVMHLTDHSRMGDALWAYESIPIITGKFTTKHVEANPRMLSWTSSDNVKFDAVIEMNEPCVAQLYLKKKDPTIVSQAPCKTPVMQSSIVTNSNWLEFQKKIREEVDSMNKKLEKLIMGQKKSRKLLYRVPKLLCNLNDKIKGNPTTAYHVSYRHKRNAQNDDLNAMKNDYDDLRFGPQDNGFLDFDFDIANKGVKAVMDFLNGNKTKMKKRMRKRKKMKIDEGENDEEDEDEEGDKEKEDEKMKKRKKEEGEAKDKEEKKYENDKENEEKKKDEAAKEIEEERKDEKANGDEEEINDEEAAMEQDIEERNDKEIAKEQEENINDYVVTHIHEQKRSRLSRVGQKRSRLMVEGGSAAYAPTKMVKVSTLP</sequence>
<evidence type="ECO:0000313" key="3">
    <source>
        <dbReference type="Proteomes" id="UP001187192"/>
    </source>
</evidence>
<dbReference type="EMBL" id="BTGU01000083">
    <property type="protein sequence ID" value="GMN59061.1"/>
    <property type="molecule type" value="Genomic_DNA"/>
</dbReference>
<keyword evidence="3" id="KW-1185">Reference proteome</keyword>
<name>A0AA88J196_FICCA</name>
<accession>A0AA88J196</accession>